<name>A0A2G6Q7R0_9BACI</name>
<keyword evidence="3" id="KW-1185">Reference proteome</keyword>
<dbReference type="Proteomes" id="UP000228484">
    <property type="component" value="Unassembled WGS sequence"/>
</dbReference>
<organism evidence="2 3">
    <name type="scientific">Bacillus fungorum</name>
    <dbReference type="NCBI Taxonomy" id="2039284"/>
    <lineage>
        <taxon>Bacteria</taxon>
        <taxon>Bacillati</taxon>
        <taxon>Bacillota</taxon>
        <taxon>Bacilli</taxon>
        <taxon>Bacillales</taxon>
        <taxon>Bacillaceae</taxon>
        <taxon>Bacillus</taxon>
    </lineage>
</organism>
<sequence length="89" mass="10523">MELVQERKDDLNKKVMDKVQQLQVKFTQERTVELNDEMKQAMEEKIILESFISEQEGTIPDVVLVTLKQKIRRLNSDIKVCEARLKAYK</sequence>
<proteinExistence type="predicted"/>
<evidence type="ECO:0000256" key="1">
    <source>
        <dbReference type="SAM" id="Coils"/>
    </source>
</evidence>
<evidence type="ECO:0008006" key="4">
    <source>
        <dbReference type="Google" id="ProtNLM"/>
    </source>
</evidence>
<gene>
    <name evidence="2" type="ORF">CO726_24780</name>
</gene>
<dbReference type="EMBL" id="NWUW01000026">
    <property type="protein sequence ID" value="PIE92785.1"/>
    <property type="molecule type" value="Genomic_DNA"/>
</dbReference>
<dbReference type="AlphaFoldDB" id="A0A2G6Q7R0"/>
<protein>
    <recommendedName>
        <fullName evidence="4">DUF2524 domain-containing protein</fullName>
    </recommendedName>
</protein>
<reference evidence="2 3" key="1">
    <citation type="submission" date="2017-09" db="EMBL/GenBank/DDBJ databases">
        <title>Biocontrol bacteria screening and application from spent mushroom substrate.</title>
        <authorList>
            <person name="Sun X."/>
        </authorList>
    </citation>
    <scope>NUCLEOTIDE SEQUENCE [LARGE SCALE GENOMIC DNA]</scope>
    <source>
        <strain evidence="2 3">100374</strain>
    </source>
</reference>
<dbReference type="RefSeq" id="WP_099686017.1">
    <property type="nucleotide sequence ID" value="NZ_NWUW01000026.1"/>
</dbReference>
<keyword evidence="1" id="KW-0175">Coiled coil</keyword>
<evidence type="ECO:0000313" key="3">
    <source>
        <dbReference type="Proteomes" id="UP000228484"/>
    </source>
</evidence>
<feature type="coiled-coil region" evidence="1">
    <location>
        <begin position="1"/>
        <end position="84"/>
    </location>
</feature>
<comment type="caution">
    <text evidence="2">The sequence shown here is derived from an EMBL/GenBank/DDBJ whole genome shotgun (WGS) entry which is preliminary data.</text>
</comment>
<accession>A0A2G6Q7R0</accession>
<evidence type="ECO:0000313" key="2">
    <source>
        <dbReference type="EMBL" id="PIE92785.1"/>
    </source>
</evidence>